<dbReference type="Gene3D" id="1.20.1600.10">
    <property type="entry name" value="Outer membrane efflux proteins (OEP)"/>
    <property type="match status" value="1"/>
</dbReference>
<keyword evidence="3 9" id="KW-1134">Transmembrane beta strand</keyword>
<feature type="signal peptide" evidence="9">
    <location>
        <begin position="1"/>
        <end position="19"/>
    </location>
</feature>
<keyword evidence="7 9" id="KW-0564">Palmitate</keyword>
<feature type="chain" id="PRO_5031599426" evidence="9">
    <location>
        <begin position="20"/>
        <end position="489"/>
    </location>
</feature>
<accession>A0A7X5ZV06</accession>
<dbReference type="Pfam" id="PF02321">
    <property type="entry name" value="OEP"/>
    <property type="match status" value="2"/>
</dbReference>
<dbReference type="InterPro" id="IPR010131">
    <property type="entry name" value="MdtP/NodT-like"/>
</dbReference>
<keyword evidence="4 9" id="KW-0812">Transmembrane</keyword>
<dbReference type="EMBL" id="JAASQV010000001">
    <property type="protein sequence ID" value="NIJ64229.1"/>
    <property type="molecule type" value="Genomic_DNA"/>
</dbReference>
<evidence type="ECO:0000256" key="1">
    <source>
        <dbReference type="ARBA" id="ARBA00004370"/>
    </source>
</evidence>
<evidence type="ECO:0000256" key="6">
    <source>
        <dbReference type="ARBA" id="ARBA00023136"/>
    </source>
</evidence>
<dbReference type="PROSITE" id="PS51257">
    <property type="entry name" value="PROKAR_LIPOPROTEIN"/>
    <property type="match status" value="1"/>
</dbReference>
<keyword evidence="6 9" id="KW-0472">Membrane</keyword>
<dbReference type="RefSeq" id="WP_167298615.1">
    <property type="nucleotide sequence ID" value="NZ_JAASQV010000001.1"/>
</dbReference>
<evidence type="ECO:0000313" key="11">
    <source>
        <dbReference type="Proteomes" id="UP000564677"/>
    </source>
</evidence>
<evidence type="ECO:0000256" key="2">
    <source>
        <dbReference type="ARBA" id="ARBA00007613"/>
    </source>
</evidence>
<dbReference type="AlphaFoldDB" id="A0A7X5ZV06"/>
<protein>
    <submittedName>
        <fullName evidence="10">NodT family efflux transporter outer membrane factor (OMF) lipoprotein</fullName>
    </submittedName>
</protein>
<dbReference type="GO" id="GO:0005886">
    <property type="term" value="C:plasma membrane"/>
    <property type="evidence" value="ECO:0007669"/>
    <property type="project" value="UniProtKB-SubCell"/>
</dbReference>
<proteinExistence type="inferred from homology"/>
<keyword evidence="8 9" id="KW-0449">Lipoprotein</keyword>
<dbReference type="Gene3D" id="2.20.200.10">
    <property type="entry name" value="Outer membrane efflux proteins (OEP)"/>
    <property type="match status" value="1"/>
</dbReference>
<keyword evidence="5 9" id="KW-0732">Signal</keyword>
<name>A0A7X5ZV06_9SPHN</name>
<evidence type="ECO:0000256" key="9">
    <source>
        <dbReference type="RuleBase" id="RU362097"/>
    </source>
</evidence>
<dbReference type="InterPro" id="IPR003423">
    <property type="entry name" value="OMP_efflux"/>
</dbReference>
<evidence type="ECO:0000256" key="5">
    <source>
        <dbReference type="ARBA" id="ARBA00022729"/>
    </source>
</evidence>
<comment type="subcellular location">
    <subcellularLocation>
        <location evidence="9">Cell membrane</location>
        <topology evidence="9">Lipid-anchor</topology>
    </subcellularLocation>
    <subcellularLocation>
        <location evidence="1">Membrane</location>
    </subcellularLocation>
</comment>
<sequence length="489" mass="51021">MKTKSTLTMLVASLLAGCAAVPHLEPQLAPVQADTLGLGDQVASIDASWWSGFGDPQLNRLEEMGLAGNPSLDTALARLRSAEALIRVRRADQLPQIGADASVVHERLSEKSLIPPPYGGTDQTISAVQGALSWDLDLFGRQRSVVRQAAANADAARLDAAAARLAISTSIAQTYVGLARAERLITVADGFIATRQNALRYVRSRIKSGLSSEFELRQAETLAAQAEQANIRARKQRDLLVHALAALVGRGADFYPSIAAPTLALDSPPAVPAVLPADLLGRRPDLLAGQARIAAAVQGRAVARADFLPNVNLQALVGLSALGFGNLFSAGALQGGGGVAIHVPIFEGCKLKAQYARATADLDTAVSSYNETVIGAVRESADAATNVRSADEDLAAQGRVVAGLRETVRLDQVRIRTGLGSQLDAIDSGFRLLEAEQDLVNLQAASLTSRIQLVAALGGGFDPARPLGAAAASASLTNSPNQPLKGMQP</sequence>
<evidence type="ECO:0000313" key="10">
    <source>
        <dbReference type="EMBL" id="NIJ64229.1"/>
    </source>
</evidence>
<evidence type="ECO:0000256" key="3">
    <source>
        <dbReference type="ARBA" id="ARBA00022452"/>
    </source>
</evidence>
<organism evidence="10 11">
    <name type="scientific">Sphingomonas leidyi</name>
    <dbReference type="NCBI Taxonomy" id="68569"/>
    <lineage>
        <taxon>Bacteria</taxon>
        <taxon>Pseudomonadati</taxon>
        <taxon>Pseudomonadota</taxon>
        <taxon>Alphaproteobacteria</taxon>
        <taxon>Sphingomonadales</taxon>
        <taxon>Sphingomonadaceae</taxon>
        <taxon>Sphingomonas</taxon>
    </lineage>
</organism>
<evidence type="ECO:0000256" key="8">
    <source>
        <dbReference type="ARBA" id="ARBA00023288"/>
    </source>
</evidence>
<evidence type="ECO:0000256" key="7">
    <source>
        <dbReference type="ARBA" id="ARBA00023139"/>
    </source>
</evidence>
<keyword evidence="11" id="KW-1185">Reference proteome</keyword>
<dbReference type="PANTHER" id="PTHR30203:SF20">
    <property type="entry name" value="MULTIDRUG RESISTANCE OUTER MEMBRANE PROTEIN MDTP-RELATED"/>
    <property type="match status" value="1"/>
</dbReference>
<comment type="caution">
    <text evidence="10">The sequence shown here is derived from an EMBL/GenBank/DDBJ whole genome shotgun (WGS) entry which is preliminary data.</text>
</comment>
<reference evidence="10 11" key="1">
    <citation type="submission" date="2020-03" db="EMBL/GenBank/DDBJ databases">
        <title>Genomic Encyclopedia of Type Strains, Phase IV (KMG-IV): sequencing the most valuable type-strain genomes for metagenomic binning, comparative biology and taxonomic classification.</title>
        <authorList>
            <person name="Goeker M."/>
        </authorList>
    </citation>
    <scope>NUCLEOTIDE SEQUENCE [LARGE SCALE GENOMIC DNA]</scope>
    <source>
        <strain evidence="10 11">DSM 4733</strain>
    </source>
</reference>
<dbReference type="PANTHER" id="PTHR30203">
    <property type="entry name" value="OUTER MEMBRANE CATION EFFLUX PROTEIN"/>
    <property type="match status" value="1"/>
</dbReference>
<comment type="similarity">
    <text evidence="2 9">Belongs to the outer membrane factor (OMF) (TC 1.B.17) family.</text>
</comment>
<gene>
    <name evidence="10" type="ORF">FHR20_001160</name>
</gene>
<dbReference type="GO" id="GO:0015562">
    <property type="term" value="F:efflux transmembrane transporter activity"/>
    <property type="evidence" value="ECO:0007669"/>
    <property type="project" value="InterPro"/>
</dbReference>
<dbReference type="SUPFAM" id="SSF56954">
    <property type="entry name" value="Outer membrane efflux proteins (OEP)"/>
    <property type="match status" value="1"/>
</dbReference>
<dbReference type="Proteomes" id="UP000564677">
    <property type="component" value="Unassembled WGS sequence"/>
</dbReference>
<evidence type="ECO:0000256" key="4">
    <source>
        <dbReference type="ARBA" id="ARBA00022692"/>
    </source>
</evidence>
<dbReference type="NCBIfam" id="TIGR01845">
    <property type="entry name" value="outer_NodT"/>
    <property type="match status" value="1"/>
</dbReference>